<evidence type="ECO:0000313" key="1">
    <source>
        <dbReference type="EMBL" id="ANA49241.1"/>
    </source>
</evidence>
<sequence>MDMINISSLNDQRLKEYKKTLYRAQALHYETCECCKERHIHNLVGYNEVADRIKAVSIEQMSRRLK</sequence>
<proteinExistence type="predicted"/>
<accession>A0A1S5R1F0</accession>
<protein>
    <submittedName>
        <fullName evidence="1">Uncharacterized protein</fullName>
    </submittedName>
</protein>
<organism evidence="1 2">
    <name type="scientific">Pseudomonas phage phiPMW</name>
    <dbReference type="NCBI Taxonomy" id="1815582"/>
    <lineage>
        <taxon>Viruses</taxon>
        <taxon>Duplodnaviria</taxon>
        <taxon>Heunggongvirae</taxon>
        <taxon>Uroviricota</taxon>
        <taxon>Caudoviricetes</taxon>
        <taxon>Plaisancevirus</taxon>
        <taxon>Plaisancevirus PMW</taxon>
    </lineage>
</organism>
<reference evidence="1 2" key="1">
    <citation type="submission" date="2016-03" db="EMBL/GenBank/DDBJ databases">
        <title>Characterization of pf16 and phiPMW: Two novel phages infecting Pseudomonas putida PpG1.</title>
        <authorList>
            <person name="Magill D.J."/>
            <person name="Krylov V.N."/>
            <person name="Allen C.C.R."/>
            <person name="McGrath J.W."/>
            <person name="Quinn J.P."/>
            <person name="Kulakov L.A."/>
        </authorList>
    </citation>
    <scope>NUCLEOTIDE SEQUENCE [LARGE SCALE GENOMIC DNA]</scope>
</reference>
<keyword evidence="2" id="KW-1185">Reference proteome</keyword>
<dbReference type="Proteomes" id="UP000223738">
    <property type="component" value="Segment"/>
</dbReference>
<dbReference type="EMBL" id="KU862660">
    <property type="protein sequence ID" value="ANA49241.1"/>
    <property type="molecule type" value="Genomic_DNA"/>
</dbReference>
<gene>
    <name evidence="1" type="ORF">PMW_116</name>
</gene>
<evidence type="ECO:0000313" key="2">
    <source>
        <dbReference type="Proteomes" id="UP000223738"/>
    </source>
</evidence>
<name>A0A1S5R1F0_9CAUD</name>